<dbReference type="GO" id="GO:0008784">
    <property type="term" value="F:alanine racemase activity"/>
    <property type="evidence" value="ECO:0007669"/>
    <property type="project" value="UniProtKB-UniRule"/>
</dbReference>
<feature type="modified residue" description="N6-(pyridoxal phosphate)lysine" evidence="5 6">
    <location>
        <position position="40"/>
    </location>
</feature>
<keyword evidence="10" id="KW-1185">Reference proteome</keyword>
<feature type="binding site" evidence="5 7">
    <location>
        <position position="141"/>
    </location>
    <ligand>
        <name>substrate</name>
    </ligand>
</feature>
<dbReference type="Gene3D" id="3.20.20.10">
    <property type="entry name" value="Alanine racemase"/>
    <property type="match status" value="1"/>
</dbReference>
<comment type="function">
    <text evidence="5">Catalyzes the interconversion of L-alanine and D-alanine. May also act on other amino acids.</text>
</comment>
<evidence type="ECO:0000313" key="10">
    <source>
        <dbReference type="Proteomes" id="UP000292886"/>
    </source>
</evidence>
<evidence type="ECO:0000256" key="4">
    <source>
        <dbReference type="ARBA" id="ARBA00023235"/>
    </source>
</evidence>
<gene>
    <name evidence="9" type="primary">alr</name>
    <name evidence="9" type="ORF">EQG49_08445</name>
</gene>
<feature type="active site" description="Proton acceptor; specific for L-alanine" evidence="5">
    <location>
        <position position="270"/>
    </location>
</feature>
<feature type="domain" description="Alanine racemase C-terminal" evidence="8">
    <location>
        <begin position="249"/>
        <end position="374"/>
    </location>
</feature>
<dbReference type="FunFam" id="3.20.20.10:FF:000002">
    <property type="entry name" value="Alanine racemase"/>
    <property type="match status" value="1"/>
</dbReference>
<dbReference type="PANTHER" id="PTHR30511">
    <property type="entry name" value="ALANINE RACEMASE"/>
    <property type="match status" value="1"/>
</dbReference>
<comment type="pathway">
    <text evidence="5">Amino-acid biosynthesis; D-alanine biosynthesis; D-alanine from L-alanine: step 1/1.</text>
</comment>
<dbReference type="GO" id="GO:0009252">
    <property type="term" value="P:peptidoglycan biosynthetic process"/>
    <property type="evidence" value="ECO:0007669"/>
    <property type="project" value="TreeGrafter"/>
</dbReference>
<dbReference type="GO" id="GO:0030170">
    <property type="term" value="F:pyridoxal phosphate binding"/>
    <property type="evidence" value="ECO:0007669"/>
    <property type="project" value="UniProtKB-UniRule"/>
</dbReference>
<evidence type="ECO:0000313" key="9">
    <source>
        <dbReference type="EMBL" id="QBO36499.1"/>
    </source>
</evidence>
<dbReference type="InterPro" id="IPR029066">
    <property type="entry name" value="PLP-binding_barrel"/>
</dbReference>
<dbReference type="RefSeq" id="WP_133363576.1">
    <property type="nucleotide sequence ID" value="NZ_CP037940.1"/>
</dbReference>
<dbReference type="UniPathway" id="UPA00042">
    <property type="reaction ID" value="UER00497"/>
</dbReference>
<dbReference type="KEGG" id="wei:EQG49_08445"/>
<evidence type="ECO:0000256" key="2">
    <source>
        <dbReference type="ARBA" id="ARBA00001933"/>
    </source>
</evidence>
<dbReference type="AlphaFoldDB" id="A0A4P6YUN0"/>
<dbReference type="PROSITE" id="PS00395">
    <property type="entry name" value="ALANINE_RACEMASE"/>
    <property type="match status" value="1"/>
</dbReference>
<dbReference type="InterPro" id="IPR001608">
    <property type="entry name" value="Ala_racemase_N"/>
</dbReference>
<reference evidence="10" key="1">
    <citation type="submission" date="2019-03" db="EMBL/GenBank/DDBJ databases">
        <title>Weissella sp. 26KH-42 Genome sequencing.</title>
        <authorList>
            <person name="Heo J."/>
            <person name="Kim S.-J."/>
            <person name="Kim J.-S."/>
            <person name="Hong S.-B."/>
            <person name="Kwon S.-W."/>
        </authorList>
    </citation>
    <scope>NUCLEOTIDE SEQUENCE [LARGE SCALE GENOMIC DNA]</scope>
    <source>
        <strain evidence="10">26KH-42</strain>
    </source>
</reference>
<proteinExistence type="inferred from homology"/>
<dbReference type="InterPro" id="IPR020622">
    <property type="entry name" value="Ala_racemase_pyridoxalP-BS"/>
</dbReference>
<protein>
    <recommendedName>
        <fullName evidence="5">Alanine racemase</fullName>
        <ecNumber evidence="5">5.1.1.1</ecNumber>
    </recommendedName>
</protein>
<evidence type="ECO:0000259" key="8">
    <source>
        <dbReference type="SMART" id="SM01005"/>
    </source>
</evidence>
<keyword evidence="4 5" id="KW-0413">Isomerase</keyword>
<dbReference type="OrthoDB" id="9813814at2"/>
<dbReference type="SMART" id="SM01005">
    <property type="entry name" value="Ala_racemase_C"/>
    <property type="match status" value="1"/>
</dbReference>
<dbReference type="SUPFAM" id="SSF51419">
    <property type="entry name" value="PLP-binding barrel"/>
    <property type="match status" value="1"/>
</dbReference>
<feature type="active site" description="Proton acceptor; specific for D-alanine" evidence="5">
    <location>
        <position position="40"/>
    </location>
</feature>
<dbReference type="InterPro" id="IPR009006">
    <property type="entry name" value="Ala_racemase/Decarboxylase_C"/>
</dbReference>
<comment type="similarity">
    <text evidence="5">Belongs to the alanine racemase family.</text>
</comment>
<name>A0A4P6YUN0_9LACO</name>
<keyword evidence="3 5" id="KW-0663">Pyridoxal phosphate</keyword>
<comment type="catalytic activity">
    <reaction evidence="1 5">
        <text>L-alanine = D-alanine</text>
        <dbReference type="Rhea" id="RHEA:20249"/>
        <dbReference type="ChEBI" id="CHEBI:57416"/>
        <dbReference type="ChEBI" id="CHEBI:57972"/>
        <dbReference type="EC" id="5.1.1.1"/>
    </reaction>
</comment>
<dbReference type="InterPro" id="IPR011079">
    <property type="entry name" value="Ala_racemase_C"/>
</dbReference>
<evidence type="ECO:0000256" key="7">
    <source>
        <dbReference type="PIRSR" id="PIRSR600821-52"/>
    </source>
</evidence>
<dbReference type="PANTHER" id="PTHR30511:SF0">
    <property type="entry name" value="ALANINE RACEMASE, CATABOLIC-RELATED"/>
    <property type="match status" value="1"/>
</dbReference>
<dbReference type="EMBL" id="CP037940">
    <property type="protein sequence ID" value="QBO36499.1"/>
    <property type="molecule type" value="Genomic_DNA"/>
</dbReference>
<dbReference type="GO" id="GO:0030632">
    <property type="term" value="P:D-alanine biosynthetic process"/>
    <property type="evidence" value="ECO:0007669"/>
    <property type="project" value="UniProtKB-UniRule"/>
</dbReference>
<dbReference type="Pfam" id="PF01168">
    <property type="entry name" value="Ala_racemase_N"/>
    <property type="match status" value="1"/>
</dbReference>
<dbReference type="HAMAP" id="MF_01201">
    <property type="entry name" value="Ala_racemase"/>
    <property type="match status" value="1"/>
</dbReference>
<dbReference type="PRINTS" id="PR00992">
    <property type="entry name" value="ALARACEMASE"/>
</dbReference>
<dbReference type="Proteomes" id="UP000292886">
    <property type="component" value="Chromosome"/>
</dbReference>
<sequence>MVVGVHRPTKLILDGQALAHNIAVSKAPFDENIDVFAVVKANAYGHGVAEIAKMAKAAGATGFAVALLDEGIELRELGYTDEPILVLGITPSEWAVDAAKYRISLTVGDLDWLQVAQPLLARAGINTPLRVHMGVDTGMGRIGVRTPADLVTASQYLRNHATEFEFEGMFTHFATADEENKDYFESQLGNWQAAINAVKPLPRFVHAANSAASLWRSKEVPTNVLRLGAAMYGFNPSGDVLPESRLQPVMSLTTEIAFVKQVAAGDKVSYGATYTATDEEWIATLPIGYADGFLRRMQGFHVLVNGEYADIVGRVTMDQTMIRLSAYQPVGTTVTIVGQDGDKSLTLSELANYAATIPYEIVTDFSTRIKREVK</sequence>
<dbReference type="EC" id="5.1.1.1" evidence="5"/>
<dbReference type="Gene3D" id="2.40.37.10">
    <property type="entry name" value="Lyase, Ornithine Decarboxylase, Chain A, domain 1"/>
    <property type="match status" value="1"/>
</dbReference>
<dbReference type="Pfam" id="PF00842">
    <property type="entry name" value="Ala_racemase_C"/>
    <property type="match status" value="1"/>
</dbReference>
<dbReference type="InterPro" id="IPR000821">
    <property type="entry name" value="Ala_racemase"/>
</dbReference>
<dbReference type="GO" id="GO:0005829">
    <property type="term" value="C:cytosol"/>
    <property type="evidence" value="ECO:0007669"/>
    <property type="project" value="TreeGrafter"/>
</dbReference>
<feature type="binding site" evidence="5 7">
    <location>
        <position position="317"/>
    </location>
    <ligand>
        <name>substrate</name>
    </ligand>
</feature>
<evidence type="ECO:0000256" key="1">
    <source>
        <dbReference type="ARBA" id="ARBA00000316"/>
    </source>
</evidence>
<dbReference type="SUPFAM" id="SSF50621">
    <property type="entry name" value="Alanine racemase C-terminal domain-like"/>
    <property type="match status" value="1"/>
</dbReference>
<dbReference type="CDD" id="cd00430">
    <property type="entry name" value="PLPDE_III_AR"/>
    <property type="match status" value="1"/>
</dbReference>
<evidence type="ECO:0000256" key="6">
    <source>
        <dbReference type="PIRSR" id="PIRSR600821-50"/>
    </source>
</evidence>
<dbReference type="NCBIfam" id="TIGR00492">
    <property type="entry name" value="alr"/>
    <property type="match status" value="1"/>
</dbReference>
<evidence type="ECO:0000256" key="5">
    <source>
        <dbReference type="HAMAP-Rule" id="MF_01201"/>
    </source>
</evidence>
<evidence type="ECO:0000256" key="3">
    <source>
        <dbReference type="ARBA" id="ARBA00022898"/>
    </source>
</evidence>
<dbReference type="FunFam" id="2.40.37.10:FF:000006">
    <property type="entry name" value="Alanine racemase"/>
    <property type="match status" value="1"/>
</dbReference>
<comment type="cofactor">
    <cofactor evidence="2 5 6">
        <name>pyridoxal 5'-phosphate</name>
        <dbReference type="ChEBI" id="CHEBI:597326"/>
    </cofactor>
</comment>
<accession>A0A4P6YUN0</accession>
<organism evidence="9 10">
    <name type="scientific">Periweissella cryptocerci</name>
    <dbReference type="NCBI Taxonomy" id="2506420"/>
    <lineage>
        <taxon>Bacteria</taxon>
        <taxon>Bacillati</taxon>
        <taxon>Bacillota</taxon>
        <taxon>Bacilli</taxon>
        <taxon>Lactobacillales</taxon>
        <taxon>Lactobacillaceae</taxon>
        <taxon>Periweissella</taxon>
    </lineage>
</organism>